<accession>A0AAV1RLN4</accession>
<dbReference type="Proteomes" id="UP001314170">
    <property type="component" value="Unassembled WGS sequence"/>
</dbReference>
<protein>
    <submittedName>
        <fullName evidence="1">Uncharacterized protein</fullName>
    </submittedName>
</protein>
<gene>
    <name evidence="1" type="ORF">DCAF_LOCUS11677</name>
</gene>
<reference evidence="1 2" key="1">
    <citation type="submission" date="2024-01" db="EMBL/GenBank/DDBJ databases">
        <authorList>
            <person name="Waweru B."/>
        </authorList>
    </citation>
    <scope>NUCLEOTIDE SEQUENCE [LARGE SCALE GENOMIC DNA]</scope>
</reference>
<proteinExistence type="predicted"/>
<dbReference type="EMBL" id="CAWUPB010001009">
    <property type="protein sequence ID" value="CAK7336666.1"/>
    <property type="molecule type" value="Genomic_DNA"/>
</dbReference>
<evidence type="ECO:0000313" key="2">
    <source>
        <dbReference type="Proteomes" id="UP001314170"/>
    </source>
</evidence>
<name>A0AAV1RLN4_9ROSI</name>
<evidence type="ECO:0000313" key="1">
    <source>
        <dbReference type="EMBL" id="CAK7336666.1"/>
    </source>
</evidence>
<organism evidence="1 2">
    <name type="scientific">Dovyalis caffra</name>
    <dbReference type="NCBI Taxonomy" id="77055"/>
    <lineage>
        <taxon>Eukaryota</taxon>
        <taxon>Viridiplantae</taxon>
        <taxon>Streptophyta</taxon>
        <taxon>Embryophyta</taxon>
        <taxon>Tracheophyta</taxon>
        <taxon>Spermatophyta</taxon>
        <taxon>Magnoliopsida</taxon>
        <taxon>eudicotyledons</taxon>
        <taxon>Gunneridae</taxon>
        <taxon>Pentapetalae</taxon>
        <taxon>rosids</taxon>
        <taxon>fabids</taxon>
        <taxon>Malpighiales</taxon>
        <taxon>Salicaceae</taxon>
        <taxon>Flacourtieae</taxon>
        <taxon>Dovyalis</taxon>
    </lineage>
</organism>
<keyword evidence="2" id="KW-1185">Reference proteome</keyword>
<comment type="caution">
    <text evidence="1">The sequence shown here is derived from an EMBL/GenBank/DDBJ whole genome shotgun (WGS) entry which is preliminary data.</text>
</comment>
<dbReference type="AlphaFoldDB" id="A0AAV1RLN4"/>
<sequence length="58" mass="6396">MAGLQQSVYRAKFVKARKGTHVAMSFIHGHGISSLTLNSQPVLNLLDPKLLTIYSEDL</sequence>